<reference evidence="8" key="1">
    <citation type="submission" date="2016-10" db="EMBL/GenBank/DDBJ databases">
        <authorList>
            <person name="Benchimol M."/>
            <person name="Almeida L.G."/>
            <person name="Vasconcelos A.T."/>
            <person name="Perreira-Neves A."/>
            <person name="Rosa I.A."/>
            <person name="Tasca T."/>
            <person name="Bogo M.R."/>
            <person name="de Souza W."/>
        </authorList>
    </citation>
    <scope>NUCLEOTIDE SEQUENCE [LARGE SCALE GENOMIC DNA]</scope>
    <source>
        <strain evidence="8">K</strain>
    </source>
</reference>
<dbReference type="GO" id="GO:1905786">
    <property type="term" value="P:positive regulation of anaphase-promoting complex-dependent catabolic process"/>
    <property type="evidence" value="ECO:0007669"/>
    <property type="project" value="TreeGrafter"/>
</dbReference>
<dbReference type="SMART" id="SM00320">
    <property type="entry name" value="WD40"/>
    <property type="match status" value="4"/>
</dbReference>
<dbReference type="PROSITE" id="PS50082">
    <property type="entry name" value="WD_REPEATS_2"/>
    <property type="match status" value="1"/>
</dbReference>
<organism evidence="8 9">
    <name type="scientific">Tritrichomonas foetus</name>
    <dbReference type="NCBI Taxonomy" id="1144522"/>
    <lineage>
        <taxon>Eukaryota</taxon>
        <taxon>Metamonada</taxon>
        <taxon>Parabasalia</taxon>
        <taxon>Tritrichomonadida</taxon>
        <taxon>Tritrichomonadidae</taxon>
        <taxon>Tritrichomonas</taxon>
    </lineage>
</organism>
<evidence type="ECO:0000313" key="9">
    <source>
        <dbReference type="Proteomes" id="UP000179807"/>
    </source>
</evidence>
<keyword evidence="5" id="KW-0131">Cell cycle</keyword>
<dbReference type="GeneID" id="94839712"/>
<feature type="compositionally biased region" description="Polar residues" evidence="7">
    <location>
        <begin position="16"/>
        <end position="37"/>
    </location>
</feature>
<dbReference type="PANTHER" id="PTHR19918">
    <property type="entry name" value="CELL DIVISION CYCLE 20 CDC20 FIZZY -RELATED"/>
    <property type="match status" value="1"/>
</dbReference>
<evidence type="ECO:0000256" key="2">
    <source>
        <dbReference type="ARBA" id="ARBA00022618"/>
    </source>
</evidence>
<keyword evidence="4" id="KW-0498">Mitosis</keyword>
<dbReference type="SUPFAM" id="SSF50978">
    <property type="entry name" value="WD40 repeat-like"/>
    <property type="match status" value="1"/>
</dbReference>
<evidence type="ECO:0000256" key="7">
    <source>
        <dbReference type="SAM" id="MobiDB-lite"/>
    </source>
</evidence>
<dbReference type="OrthoDB" id="10263272at2759"/>
<dbReference type="Gene3D" id="2.130.10.10">
    <property type="entry name" value="YVTN repeat-like/Quinoprotein amine dehydrogenase"/>
    <property type="match status" value="1"/>
</dbReference>
<dbReference type="GO" id="GO:0031145">
    <property type="term" value="P:anaphase-promoting complex-dependent catabolic process"/>
    <property type="evidence" value="ECO:0007669"/>
    <property type="project" value="TreeGrafter"/>
</dbReference>
<evidence type="ECO:0000256" key="1">
    <source>
        <dbReference type="ARBA" id="ARBA00022574"/>
    </source>
</evidence>
<keyword evidence="3" id="KW-0677">Repeat</keyword>
<evidence type="ECO:0000256" key="6">
    <source>
        <dbReference type="PROSITE-ProRule" id="PRU00221"/>
    </source>
</evidence>
<comment type="caution">
    <text evidence="8">The sequence shown here is derived from an EMBL/GenBank/DDBJ whole genome shotgun (WGS) entry which is preliminary data.</text>
</comment>
<dbReference type="InterPro" id="IPR015943">
    <property type="entry name" value="WD40/YVTN_repeat-like_dom_sf"/>
</dbReference>
<evidence type="ECO:0000256" key="5">
    <source>
        <dbReference type="ARBA" id="ARBA00023306"/>
    </source>
</evidence>
<dbReference type="InterPro" id="IPR036322">
    <property type="entry name" value="WD40_repeat_dom_sf"/>
</dbReference>
<dbReference type="InterPro" id="IPR033010">
    <property type="entry name" value="Cdc20/Fizzy"/>
</dbReference>
<keyword evidence="1 6" id="KW-0853">WD repeat</keyword>
<dbReference type="VEuPathDB" id="TrichDB:TRFO_26544"/>
<dbReference type="GO" id="GO:1990757">
    <property type="term" value="F:ubiquitin ligase activator activity"/>
    <property type="evidence" value="ECO:0007669"/>
    <property type="project" value="TreeGrafter"/>
</dbReference>
<dbReference type="Proteomes" id="UP000179807">
    <property type="component" value="Unassembled WGS sequence"/>
</dbReference>
<keyword evidence="2" id="KW-0132">Cell division</keyword>
<dbReference type="GO" id="GO:0005680">
    <property type="term" value="C:anaphase-promoting complex"/>
    <property type="evidence" value="ECO:0007669"/>
    <property type="project" value="TreeGrafter"/>
</dbReference>
<proteinExistence type="predicted"/>
<evidence type="ECO:0000313" key="8">
    <source>
        <dbReference type="EMBL" id="OHT05605.1"/>
    </source>
</evidence>
<feature type="compositionally biased region" description="Polar residues" evidence="7">
    <location>
        <begin position="45"/>
        <end position="55"/>
    </location>
</feature>
<evidence type="ECO:0000256" key="4">
    <source>
        <dbReference type="ARBA" id="ARBA00022776"/>
    </source>
</evidence>
<dbReference type="Pfam" id="PF00400">
    <property type="entry name" value="WD40"/>
    <property type="match status" value="2"/>
</dbReference>
<sequence length="425" mass="46571">MYQRSPIGSPYARMGHTNSSRPFSGYSKSSGNKSPCTQDRYVFNKSPSRHSSANENIMPDFEMGCRMMNGQATPGTPKIVKNPPRITKVTLDAPEVLNCQPLKVIDVNERDELAVALGTSVYIKKGSETPLLMNGNVDINAVCWVGDHLAISGEGHVELWDVNRQQPLRDFYDHTDRAAALSSFGGNRLATGGADGAVCMFDLRMEEKSMKCNNHRAEVCSLSWAPDGSMLASGGFDNTVYVFDGKKKIRINHEAPVLGLTWLNSGVLVTGDYSSDGVLQEFHIRSGDPNRYARTGSPICGICMTEKWGLIVGHSDLNGTWDIWSPDISKRIQDVPSQCSEILNISANYDGSLVVTISADERLQLFELTQSVLTPSQQSRFVSAQQSPRCTPNCSMRSPGGYGYSSQSSYQRSPGGYGYSGYNLR</sequence>
<feature type="repeat" description="WD" evidence="6">
    <location>
        <begin position="212"/>
        <end position="244"/>
    </location>
</feature>
<gene>
    <name evidence="8" type="primary">CDC20</name>
    <name evidence="8" type="ORF">TRFO_26544</name>
</gene>
<dbReference type="GO" id="GO:0010997">
    <property type="term" value="F:anaphase-promoting complex binding"/>
    <property type="evidence" value="ECO:0007669"/>
    <property type="project" value="InterPro"/>
</dbReference>
<protein>
    <submittedName>
        <fullName evidence="8">Anaphase promoting complex protein</fullName>
    </submittedName>
</protein>
<dbReference type="PANTHER" id="PTHR19918:SF8">
    <property type="entry name" value="FI02843P"/>
    <property type="match status" value="1"/>
</dbReference>
<evidence type="ECO:0000256" key="3">
    <source>
        <dbReference type="ARBA" id="ARBA00022737"/>
    </source>
</evidence>
<feature type="region of interest" description="Disordered" evidence="7">
    <location>
        <begin position="1"/>
        <end position="56"/>
    </location>
</feature>
<dbReference type="InterPro" id="IPR001680">
    <property type="entry name" value="WD40_rpt"/>
</dbReference>
<name>A0A1J4K843_9EUKA</name>
<dbReference type="GO" id="GO:0051301">
    <property type="term" value="P:cell division"/>
    <property type="evidence" value="ECO:0007669"/>
    <property type="project" value="UniProtKB-KW"/>
</dbReference>
<dbReference type="RefSeq" id="XP_068358741.1">
    <property type="nucleotide sequence ID" value="XM_068505008.1"/>
</dbReference>
<dbReference type="EMBL" id="MLAK01000751">
    <property type="protein sequence ID" value="OHT05605.1"/>
    <property type="molecule type" value="Genomic_DNA"/>
</dbReference>
<keyword evidence="9" id="KW-1185">Reference proteome</keyword>
<dbReference type="AlphaFoldDB" id="A0A1J4K843"/>
<accession>A0A1J4K843</accession>
<dbReference type="PROSITE" id="PS50294">
    <property type="entry name" value="WD_REPEATS_REGION"/>
    <property type="match status" value="1"/>
</dbReference>